<dbReference type="GO" id="GO:0006289">
    <property type="term" value="P:nucleotide-excision repair"/>
    <property type="evidence" value="ECO:0007669"/>
    <property type="project" value="InterPro"/>
</dbReference>
<dbReference type="GO" id="GO:0016887">
    <property type="term" value="F:ATP hydrolysis activity"/>
    <property type="evidence" value="ECO:0007669"/>
    <property type="project" value="InterPro"/>
</dbReference>
<dbReference type="GO" id="GO:0005524">
    <property type="term" value="F:ATP binding"/>
    <property type="evidence" value="ECO:0007669"/>
    <property type="project" value="InterPro"/>
</dbReference>
<dbReference type="EMBL" id="WNVG01000850">
    <property type="protein sequence ID" value="MDZ5034725.1"/>
    <property type="molecule type" value="Genomic_DNA"/>
</dbReference>
<feature type="non-terminal residue" evidence="1">
    <location>
        <position position="166"/>
    </location>
</feature>
<dbReference type="PANTHER" id="PTHR24029:SF0">
    <property type="entry name" value="UVRABC SYSTEM PROTEIN B"/>
    <property type="match status" value="1"/>
</dbReference>
<dbReference type="SUPFAM" id="SSF52540">
    <property type="entry name" value="P-loop containing nucleoside triphosphate hydrolases"/>
    <property type="match status" value="1"/>
</dbReference>
<name>A0AAW9IXG0_CLOPF</name>
<proteinExistence type="predicted"/>
<evidence type="ECO:0000313" key="2">
    <source>
        <dbReference type="Proteomes" id="UP001289066"/>
    </source>
</evidence>
<reference evidence="1" key="1">
    <citation type="submission" date="2019-11" db="EMBL/GenBank/DDBJ databases">
        <title>Characterization of Clostridium perfringens isolates from swine manure treated agricultural soils.</title>
        <authorList>
            <person name="Wushke S.T."/>
        </authorList>
    </citation>
    <scope>NUCLEOTIDE SEQUENCE</scope>
    <source>
        <strain evidence="1">X15</strain>
    </source>
</reference>
<dbReference type="GO" id="GO:0009380">
    <property type="term" value="C:excinuclease repair complex"/>
    <property type="evidence" value="ECO:0007669"/>
    <property type="project" value="InterPro"/>
</dbReference>
<dbReference type="InterPro" id="IPR027417">
    <property type="entry name" value="P-loop_NTPase"/>
</dbReference>
<dbReference type="InterPro" id="IPR004807">
    <property type="entry name" value="UvrB"/>
</dbReference>
<sequence>GYCSGIENYSRILDRRGPGTPPQTLLDYFPDDFLMFIDESHVTLPQCRAMYAGDRSRKDTLVEFGFRLPCAYDNRPLKFAEFENKINQVVFVSATPAQYEIDHSTNIAEQVIRPTGLLDPVIEIRPVEGQIDDLYAEIKKTTEKGFRTLITTLTKRMAEDLTTYLK</sequence>
<feature type="non-terminal residue" evidence="1">
    <location>
        <position position="1"/>
    </location>
</feature>
<dbReference type="GO" id="GO:0003677">
    <property type="term" value="F:DNA binding"/>
    <property type="evidence" value="ECO:0007669"/>
    <property type="project" value="InterPro"/>
</dbReference>
<organism evidence="1 2">
    <name type="scientific">Clostridium perfringens</name>
    <dbReference type="NCBI Taxonomy" id="1502"/>
    <lineage>
        <taxon>Bacteria</taxon>
        <taxon>Bacillati</taxon>
        <taxon>Bacillota</taxon>
        <taxon>Clostridia</taxon>
        <taxon>Eubacteriales</taxon>
        <taxon>Clostridiaceae</taxon>
        <taxon>Clostridium</taxon>
    </lineage>
</organism>
<protein>
    <submittedName>
        <fullName evidence="1">Excinuclease ABC subunit B</fullName>
    </submittedName>
</protein>
<gene>
    <name evidence="1" type="ORF">GNF81_18705</name>
</gene>
<dbReference type="AlphaFoldDB" id="A0AAW9IXG0"/>
<accession>A0AAW9IXG0</accession>
<dbReference type="Gene3D" id="3.40.50.300">
    <property type="entry name" value="P-loop containing nucleotide triphosphate hydrolases"/>
    <property type="match status" value="2"/>
</dbReference>
<dbReference type="PANTHER" id="PTHR24029">
    <property type="entry name" value="UVRABC SYSTEM PROTEIN B"/>
    <property type="match status" value="1"/>
</dbReference>
<evidence type="ECO:0000313" key="1">
    <source>
        <dbReference type="EMBL" id="MDZ5034725.1"/>
    </source>
</evidence>
<comment type="caution">
    <text evidence="1">The sequence shown here is derived from an EMBL/GenBank/DDBJ whole genome shotgun (WGS) entry which is preliminary data.</text>
</comment>
<dbReference type="Proteomes" id="UP001289066">
    <property type="component" value="Unassembled WGS sequence"/>
</dbReference>